<evidence type="ECO:0000313" key="1">
    <source>
        <dbReference type="EMBL" id="TVS78227.1"/>
    </source>
</evidence>
<sequence length="90" mass="10280">MRTFPRRPSNYGRVEILIETCPDARNPYETVPRCPGLMRFASSPRKRSEEDMRESFPSFAESPYHYAMHPLALLDAHFEVSGASWTAATS</sequence>
<evidence type="ECO:0000313" key="2">
    <source>
        <dbReference type="Proteomes" id="UP000320513"/>
    </source>
</evidence>
<keyword evidence="2" id="KW-1185">Reference proteome</keyword>
<proteinExistence type="predicted"/>
<organism evidence="1 2">
    <name type="scientific">Mycobacterium helveticum</name>
    <dbReference type="NCBI Taxonomy" id="2592811"/>
    <lineage>
        <taxon>Bacteria</taxon>
        <taxon>Bacillati</taxon>
        <taxon>Actinomycetota</taxon>
        <taxon>Actinomycetes</taxon>
        <taxon>Mycobacteriales</taxon>
        <taxon>Mycobacteriaceae</taxon>
        <taxon>Mycobacterium</taxon>
    </lineage>
</organism>
<dbReference type="OrthoDB" id="9777890at2"/>
<comment type="caution">
    <text evidence="1">The sequence shown here is derived from an EMBL/GenBank/DDBJ whole genome shotgun (WGS) entry which is preliminary data.</text>
</comment>
<dbReference type="Proteomes" id="UP000320513">
    <property type="component" value="Unassembled WGS sequence"/>
</dbReference>
<gene>
    <name evidence="1" type="ORF">FPZ47_25335</name>
</gene>
<protein>
    <submittedName>
        <fullName evidence="1">Uncharacterized protein</fullName>
    </submittedName>
</protein>
<dbReference type="RefSeq" id="WP_144956646.1">
    <property type="nucleotide sequence ID" value="NZ_VMQU01000179.1"/>
</dbReference>
<name>A0A557WY98_9MYCO</name>
<accession>A0A557WY98</accession>
<dbReference type="EMBL" id="VMQU01000179">
    <property type="protein sequence ID" value="TVS78227.1"/>
    <property type="molecule type" value="Genomic_DNA"/>
</dbReference>
<reference evidence="1 2" key="1">
    <citation type="submission" date="2019-07" db="EMBL/GenBank/DDBJ databases">
        <title>New Mycobacterium species.</title>
        <authorList>
            <person name="Tortoli E."/>
            <person name="Ghielmetti G."/>
            <person name="Friedel U."/>
            <person name="Trovato A."/>
        </authorList>
    </citation>
    <scope>NUCLEOTIDE SEQUENCE [LARGE SCALE GENOMIC DNA]</scope>
    <source>
        <strain evidence="1 2">16-83</strain>
    </source>
</reference>
<dbReference type="AlphaFoldDB" id="A0A557WY98"/>